<dbReference type="Proteomes" id="UP000663854">
    <property type="component" value="Unassembled WGS sequence"/>
</dbReference>
<gene>
    <name evidence="3" type="ORF">JXQ802_LOCUS6910</name>
    <name evidence="4" type="ORF">JXQ802_LOCUS7032</name>
    <name evidence="5" type="ORF">PYM288_LOCUS9073</name>
</gene>
<sequence length="183" mass="21899">MEGEIKKNLIERTNQIKCLCIDAETIAIETILRLDDQDQQLEYINSHISSIDKTLIHTKQHINRLKTITETIIHRFNIKFHRKIYSKFIFYSKNQRKSLSSTLQQRRESCSRSIEDNINLSERIIDERFNDIENVICRLKDKAQHINYQLIEQSNKLNHINDHINKSTIYIEQENNHIQKILQ</sequence>
<dbReference type="SUPFAM" id="SSF58038">
    <property type="entry name" value="SNARE fusion complex"/>
    <property type="match status" value="2"/>
</dbReference>
<dbReference type="AlphaFoldDB" id="A0A813WZ96"/>
<comment type="similarity">
    <text evidence="1">Belongs to the SNAP-25 family.</text>
</comment>
<dbReference type="InterPro" id="IPR000727">
    <property type="entry name" value="T_SNARE_dom"/>
</dbReference>
<keyword evidence="6" id="KW-1185">Reference proteome</keyword>
<evidence type="ECO:0000259" key="2">
    <source>
        <dbReference type="PROSITE" id="PS50192"/>
    </source>
</evidence>
<evidence type="ECO:0000256" key="1">
    <source>
        <dbReference type="ARBA" id="ARBA00009480"/>
    </source>
</evidence>
<comment type="caution">
    <text evidence="4">The sequence shown here is derived from an EMBL/GenBank/DDBJ whole genome shotgun (WGS) entry which is preliminary data.</text>
</comment>
<dbReference type="Gene3D" id="1.20.5.110">
    <property type="match status" value="2"/>
</dbReference>
<dbReference type="PANTHER" id="PTHR19305">
    <property type="entry name" value="SYNAPTOSOMAL ASSOCIATED PROTEIN"/>
    <property type="match status" value="1"/>
</dbReference>
<name>A0A813WZ96_9BILA</name>
<evidence type="ECO:0000313" key="6">
    <source>
        <dbReference type="Proteomes" id="UP000663870"/>
    </source>
</evidence>
<reference evidence="4" key="1">
    <citation type="submission" date="2021-02" db="EMBL/GenBank/DDBJ databases">
        <authorList>
            <person name="Nowell W R."/>
        </authorList>
    </citation>
    <scope>NUCLEOTIDE SEQUENCE</scope>
</reference>
<dbReference type="EMBL" id="CAJNOL010000114">
    <property type="protein sequence ID" value="CAF0857937.1"/>
    <property type="molecule type" value="Genomic_DNA"/>
</dbReference>
<dbReference type="GO" id="GO:0005886">
    <property type="term" value="C:plasma membrane"/>
    <property type="evidence" value="ECO:0007669"/>
    <property type="project" value="TreeGrafter"/>
</dbReference>
<protein>
    <recommendedName>
        <fullName evidence="2">t-SNARE coiled-coil homology domain-containing protein</fullName>
    </recommendedName>
</protein>
<organism evidence="4 6">
    <name type="scientific">Rotaria sordida</name>
    <dbReference type="NCBI Taxonomy" id="392033"/>
    <lineage>
        <taxon>Eukaryota</taxon>
        <taxon>Metazoa</taxon>
        <taxon>Spiralia</taxon>
        <taxon>Gnathifera</taxon>
        <taxon>Rotifera</taxon>
        <taxon>Eurotatoria</taxon>
        <taxon>Bdelloidea</taxon>
        <taxon>Philodinida</taxon>
        <taxon>Philodinidae</taxon>
        <taxon>Rotaria</taxon>
    </lineage>
</organism>
<dbReference type="EMBL" id="CAJNOH010000127">
    <property type="protein sequence ID" value="CAF0892001.1"/>
    <property type="molecule type" value="Genomic_DNA"/>
</dbReference>
<evidence type="ECO:0000313" key="3">
    <source>
        <dbReference type="EMBL" id="CAF0855418.1"/>
    </source>
</evidence>
<dbReference type="PROSITE" id="PS50192">
    <property type="entry name" value="T_SNARE"/>
    <property type="match status" value="1"/>
</dbReference>
<dbReference type="EMBL" id="CAJNOL010000111">
    <property type="protein sequence ID" value="CAF0855418.1"/>
    <property type="molecule type" value="Genomic_DNA"/>
</dbReference>
<dbReference type="PANTHER" id="PTHR19305:SF9">
    <property type="entry name" value="SYNAPTOSOMAL-ASSOCIATED PROTEIN 29"/>
    <property type="match status" value="1"/>
</dbReference>
<accession>A0A813WZ96</accession>
<proteinExistence type="inferred from homology"/>
<feature type="domain" description="T-SNARE coiled-coil homology" evidence="2">
    <location>
        <begin position="119"/>
        <end position="181"/>
    </location>
</feature>
<evidence type="ECO:0000313" key="5">
    <source>
        <dbReference type="EMBL" id="CAF0892001.1"/>
    </source>
</evidence>
<dbReference type="Proteomes" id="UP000663870">
    <property type="component" value="Unassembled WGS sequence"/>
</dbReference>
<evidence type="ECO:0000313" key="4">
    <source>
        <dbReference type="EMBL" id="CAF0857937.1"/>
    </source>
</evidence>